<evidence type="ECO:0000313" key="2">
    <source>
        <dbReference type="EMBL" id="KAG1545462.1"/>
    </source>
</evidence>
<evidence type="ECO:0000256" key="1">
    <source>
        <dbReference type="SAM" id="MobiDB-lite"/>
    </source>
</evidence>
<name>A0A9P6YD74_RHIOR</name>
<dbReference type="Proteomes" id="UP000717996">
    <property type="component" value="Unassembled WGS sequence"/>
</dbReference>
<protein>
    <submittedName>
        <fullName evidence="2">Uncharacterized protein</fullName>
    </submittedName>
</protein>
<reference evidence="2" key="1">
    <citation type="journal article" date="2020" name="Microb. Genom.">
        <title>Genetic diversity of clinical and environmental Mucorales isolates obtained from an investigation of mucormycosis cases among solid organ transplant recipients.</title>
        <authorList>
            <person name="Nguyen M.H."/>
            <person name="Kaul D."/>
            <person name="Muto C."/>
            <person name="Cheng S.J."/>
            <person name="Richter R.A."/>
            <person name="Bruno V.M."/>
            <person name="Liu G."/>
            <person name="Beyhan S."/>
            <person name="Sundermann A.J."/>
            <person name="Mounaud S."/>
            <person name="Pasculle A.W."/>
            <person name="Nierman W.C."/>
            <person name="Driscoll E."/>
            <person name="Cumbie R."/>
            <person name="Clancy C.J."/>
            <person name="Dupont C.L."/>
        </authorList>
    </citation>
    <scope>NUCLEOTIDE SEQUENCE</scope>
    <source>
        <strain evidence="2">GL16</strain>
    </source>
</reference>
<sequence>MVARSRFQENFHRPIFEYYGKDESNRRQSTAASTYSTKSNKQCTLVRQKRVKRRKPAEDIEQTNYYLNQYSKKN</sequence>
<feature type="compositionally biased region" description="Polar residues" evidence="1">
    <location>
        <begin position="27"/>
        <end position="45"/>
    </location>
</feature>
<comment type="caution">
    <text evidence="2">The sequence shown here is derived from an EMBL/GenBank/DDBJ whole genome shotgun (WGS) entry which is preliminary data.</text>
</comment>
<organism evidence="2 3">
    <name type="scientific">Rhizopus oryzae</name>
    <name type="common">Mucormycosis agent</name>
    <name type="synonym">Rhizopus arrhizus var. delemar</name>
    <dbReference type="NCBI Taxonomy" id="64495"/>
    <lineage>
        <taxon>Eukaryota</taxon>
        <taxon>Fungi</taxon>
        <taxon>Fungi incertae sedis</taxon>
        <taxon>Mucoromycota</taxon>
        <taxon>Mucoromycotina</taxon>
        <taxon>Mucoromycetes</taxon>
        <taxon>Mucorales</taxon>
        <taxon>Mucorineae</taxon>
        <taxon>Rhizopodaceae</taxon>
        <taxon>Rhizopus</taxon>
    </lineage>
</organism>
<feature type="region of interest" description="Disordered" evidence="1">
    <location>
        <begin position="22"/>
        <end position="57"/>
    </location>
</feature>
<gene>
    <name evidence="2" type="ORF">G6F51_005449</name>
</gene>
<dbReference type="AlphaFoldDB" id="A0A9P6YD74"/>
<accession>A0A9P6YD74</accession>
<proteinExistence type="predicted"/>
<evidence type="ECO:0000313" key="3">
    <source>
        <dbReference type="Proteomes" id="UP000717996"/>
    </source>
</evidence>
<dbReference type="EMBL" id="JAANIT010000667">
    <property type="protein sequence ID" value="KAG1545462.1"/>
    <property type="molecule type" value="Genomic_DNA"/>
</dbReference>